<dbReference type="PANTHER" id="PTHR11662">
    <property type="entry name" value="SOLUTE CARRIER FAMILY 17"/>
    <property type="match status" value="1"/>
</dbReference>
<dbReference type="CDD" id="cd17319">
    <property type="entry name" value="MFS_ExuT_GudP_like"/>
    <property type="match status" value="1"/>
</dbReference>
<evidence type="ECO:0000256" key="2">
    <source>
        <dbReference type="ARBA" id="ARBA00022475"/>
    </source>
</evidence>
<feature type="transmembrane region" description="Helical" evidence="6">
    <location>
        <begin position="380"/>
        <end position="404"/>
    </location>
</feature>
<evidence type="ECO:0000256" key="4">
    <source>
        <dbReference type="ARBA" id="ARBA00022989"/>
    </source>
</evidence>
<keyword evidence="3 6" id="KW-0812">Transmembrane</keyword>
<feature type="transmembrane region" description="Helical" evidence="6">
    <location>
        <begin position="319"/>
        <end position="339"/>
    </location>
</feature>
<feature type="transmembrane region" description="Helical" evidence="6">
    <location>
        <begin position="410"/>
        <end position="431"/>
    </location>
</feature>
<dbReference type="EMBL" id="JBBLZC010000001">
    <property type="protein sequence ID" value="MEK0081799.1"/>
    <property type="molecule type" value="Genomic_DNA"/>
</dbReference>
<dbReference type="PANTHER" id="PTHR11662:SF399">
    <property type="entry name" value="FI19708P1-RELATED"/>
    <property type="match status" value="1"/>
</dbReference>
<feature type="transmembrane region" description="Helical" evidence="6">
    <location>
        <begin position="24"/>
        <end position="41"/>
    </location>
</feature>
<comment type="subcellular location">
    <subcellularLocation>
        <location evidence="1">Cell membrane</location>
        <topology evidence="1">Multi-pass membrane protein</topology>
    </subcellularLocation>
</comment>
<keyword evidence="9" id="KW-1185">Reference proteome</keyword>
<proteinExistence type="predicted"/>
<name>A0ABU8XLH9_9PROT</name>
<feature type="transmembrane region" description="Helical" evidence="6">
    <location>
        <begin position="249"/>
        <end position="267"/>
    </location>
</feature>
<dbReference type="InterPro" id="IPR000849">
    <property type="entry name" value="Sugar_P_transporter"/>
</dbReference>
<dbReference type="RefSeq" id="WP_418157642.1">
    <property type="nucleotide sequence ID" value="NZ_JBBLZC010000001.1"/>
</dbReference>
<evidence type="ECO:0000259" key="7">
    <source>
        <dbReference type="PROSITE" id="PS50850"/>
    </source>
</evidence>
<comment type="caution">
    <text evidence="8">The sequence shown here is derived from an EMBL/GenBank/DDBJ whole genome shotgun (WGS) entry which is preliminary data.</text>
</comment>
<dbReference type="PROSITE" id="PS50850">
    <property type="entry name" value="MFS"/>
    <property type="match status" value="1"/>
</dbReference>
<dbReference type="InterPro" id="IPR011701">
    <property type="entry name" value="MFS"/>
</dbReference>
<keyword evidence="2" id="KW-1003">Cell membrane</keyword>
<accession>A0ABU8XLH9</accession>
<feature type="domain" description="Major facilitator superfamily (MFS) profile" evidence="7">
    <location>
        <begin position="28"/>
        <end position="436"/>
    </location>
</feature>
<reference evidence="8 9" key="1">
    <citation type="submission" date="2024-01" db="EMBL/GenBank/DDBJ databases">
        <title>Multi-omics insights into the function and evolution of sodium benzoate biodegradation pathways in Benzoatithermus flavus gen. nov., sp. nov. from hot spring.</title>
        <authorList>
            <person name="Hu C.-J."/>
            <person name="Li W.-J."/>
        </authorList>
    </citation>
    <scope>NUCLEOTIDE SEQUENCE [LARGE SCALE GENOMIC DNA]</scope>
    <source>
        <strain evidence="8 9">SYSU G07066</strain>
    </source>
</reference>
<dbReference type="SUPFAM" id="SSF103473">
    <property type="entry name" value="MFS general substrate transporter"/>
    <property type="match status" value="1"/>
</dbReference>
<protein>
    <submittedName>
        <fullName evidence="8">MFS transporter</fullName>
    </submittedName>
</protein>
<keyword evidence="4 6" id="KW-1133">Transmembrane helix</keyword>
<feature type="transmembrane region" description="Helical" evidence="6">
    <location>
        <begin position="62"/>
        <end position="81"/>
    </location>
</feature>
<dbReference type="InterPro" id="IPR050382">
    <property type="entry name" value="MFS_Na/Anion_cotransporter"/>
</dbReference>
<feature type="transmembrane region" description="Helical" evidence="6">
    <location>
        <begin position="345"/>
        <end position="368"/>
    </location>
</feature>
<dbReference type="InterPro" id="IPR036259">
    <property type="entry name" value="MFS_trans_sf"/>
</dbReference>
<dbReference type="PIRSF" id="PIRSF002808">
    <property type="entry name" value="Hexose_phosphate_transp"/>
    <property type="match status" value="1"/>
</dbReference>
<keyword evidence="5 6" id="KW-0472">Membrane</keyword>
<evidence type="ECO:0000256" key="6">
    <source>
        <dbReference type="SAM" id="Phobius"/>
    </source>
</evidence>
<sequence>MSIASTSTAPPAAGAAATTTRTNVRWKIFWMMLLLISINYIDRASLSVAMPIIGKEFGMDPAIQGLVLSSFFWTYAFMQVPGGMLADRFKPRIVITAATIGWGFFQAIAAVSTGWVLLLLTRLGLGAAEAPIYPAGGKLNAMWLTRNERGRGATLLDGGAPLGAALGSIVIAGLIAGLDSWRLSFVVAGVGTMLAGLWCWYYIRNDPREHPSVNDAEARYLEEAHAAEDAQSPAVVGGSPMRFFHYRSVWAMCFGWMFFNTVWYGLLTWMPNYLYKVHGFDIKQLGGASFIIFFAGFVGELVGGYLSDLWKARGGSSNAVHRTLFGVAAVIATVSVFLVSQVTNAVAVVVLLSTTLFFLRWCGLYWVIPSILATRERTGFLGGAMNLGGNIGGISTPIIVGLIVSATGSYFLALMYFAAAGALLFLCSMSIDYSRKLPV</sequence>
<feature type="transmembrane region" description="Helical" evidence="6">
    <location>
        <begin position="155"/>
        <end position="177"/>
    </location>
</feature>
<feature type="transmembrane region" description="Helical" evidence="6">
    <location>
        <begin position="93"/>
        <end position="120"/>
    </location>
</feature>
<dbReference type="Pfam" id="PF07690">
    <property type="entry name" value="MFS_1"/>
    <property type="match status" value="1"/>
</dbReference>
<evidence type="ECO:0000256" key="1">
    <source>
        <dbReference type="ARBA" id="ARBA00004651"/>
    </source>
</evidence>
<evidence type="ECO:0000256" key="3">
    <source>
        <dbReference type="ARBA" id="ARBA00022692"/>
    </source>
</evidence>
<dbReference type="Proteomes" id="UP001375743">
    <property type="component" value="Unassembled WGS sequence"/>
</dbReference>
<feature type="transmembrane region" description="Helical" evidence="6">
    <location>
        <begin position="287"/>
        <end position="307"/>
    </location>
</feature>
<evidence type="ECO:0000313" key="8">
    <source>
        <dbReference type="EMBL" id="MEK0081799.1"/>
    </source>
</evidence>
<dbReference type="InterPro" id="IPR020846">
    <property type="entry name" value="MFS_dom"/>
</dbReference>
<feature type="transmembrane region" description="Helical" evidence="6">
    <location>
        <begin position="183"/>
        <end position="203"/>
    </location>
</feature>
<organism evidence="8 9">
    <name type="scientific">Benzoatithermus flavus</name>
    <dbReference type="NCBI Taxonomy" id="3108223"/>
    <lineage>
        <taxon>Bacteria</taxon>
        <taxon>Pseudomonadati</taxon>
        <taxon>Pseudomonadota</taxon>
        <taxon>Alphaproteobacteria</taxon>
        <taxon>Geminicoccales</taxon>
        <taxon>Geminicoccaceae</taxon>
        <taxon>Benzoatithermus</taxon>
    </lineage>
</organism>
<evidence type="ECO:0000313" key="9">
    <source>
        <dbReference type="Proteomes" id="UP001375743"/>
    </source>
</evidence>
<evidence type="ECO:0000256" key="5">
    <source>
        <dbReference type="ARBA" id="ARBA00023136"/>
    </source>
</evidence>
<dbReference type="Gene3D" id="1.20.1250.20">
    <property type="entry name" value="MFS general substrate transporter like domains"/>
    <property type="match status" value="2"/>
</dbReference>
<gene>
    <name evidence="8" type="ORF">U1T56_01440</name>
</gene>